<dbReference type="RefSeq" id="XP_001483311.1">
    <property type="nucleotide sequence ID" value="XM_001483261.1"/>
</dbReference>
<evidence type="ECO:0000313" key="4">
    <source>
        <dbReference type="Proteomes" id="UP000001997"/>
    </source>
</evidence>
<dbReference type="VEuPathDB" id="FungiDB:PGUG_04040"/>
<protein>
    <recommendedName>
        <fullName evidence="2">4'-phosphopantetheinyl transferase domain-containing protein</fullName>
    </recommendedName>
</protein>
<evidence type="ECO:0000256" key="1">
    <source>
        <dbReference type="ARBA" id="ARBA00022679"/>
    </source>
</evidence>
<dbReference type="OrthoDB" id="15433at2759"/>
<proteinExistence type="predicted"/>
<keyword evidence="1" id="KW-0808">Transferase</keyword>
<dbReference type="FunCoup" id="A5DL89">
    <property type="interactions" value="31"/>
</dbReference>
<dbReference type="Gene3D" id="3.90.470.20">
    <property type="entry name" value="4'-phosphopantetheinyl transferase domain"/>
    <property type="match status" value="1"/>
</dbReference>
<dbReference type="InterPro" id="IPR008278">
    <property type="entry name" value="4-PPantetheinyl_Trfase_dom"/>
</dbReference>
<dbReference type="STRING" id="294746.A5DL89"/>
<sequence>MRVLGHGVDIVRIERFQRLVGKNPSDAYVKRLTRRIMHEVHEAPHFEALRAAGRFEKSVVYLAGTWAIKEAIYKSIDDADQKKFQFNRWYRVYGSRGQPIVGSDVFDKNQQFLVSVSHDGGTLIASVIRQMKECT</sequence>
<dbReference type="HOGENOM" id="CLU_089696_1_0_1"/>
<dbReference type="OMA" id="CCKEAVF"/>
<evidence type="ECO:0000259" key="2">
    <source>
        <dbReference type="Pfam" id="PF01648"/>
    </source>
</evidence>
<dbReference type="InterPro" id="IPR037143">
    <property type="entry name" value="4-PPantetheinyl_Trfase_dom_sf"/>
</dbReference>
<dbReference type="eggNOG" id="ENOG502SDWS">
    <property type="taxonomic scope" value="Eukaryota"/>
</dbReference>
<dbReference type="GeneID" id="5125117"/>
<dbReference type="GO" id="GO:0000287">
    <property type="term" value="F:magnesium ion binding"/>
    <property type="evidence" value="ECO:0007669"/>
    <property type="project" value="InterPro"/>
</dbReference>
<organism evidence="3 4">
    <name type="scientific">Meyerozyma guilliermondii (strain ATCC 6260 / CBS 566 / DSM 6381 / JCM 1539 / NBRC 10279 / NRRL Y-324)</name>
    <name type="common">Yeast</name>
    <name type="synonym">Candida guilliermondii</name>
    <dbReference type="NCBI Taxonomy" id="294746"/>
    <lineage>
        <taxon>Eukaryota</taxon>
        <taxon>Fungi</taxon>
        <taxon>Dikarya</taxon>
        <taxon>Ascomycota</taxon>
        <taxon>Saccharomycotina</taxon>
        <taxon>Pichiomycetes</taxon>
        <taxon>Debaryomycetaceae</taxon>
        <taxon>Meyerozyma</taxon>
    </lineage>
</organism>
<dbReference type="AlphaFoldDB" id="A5DL89"/>
<feature type="domain" description="4'-phosphopantetheinyl transferase" evidence="2">
    <location>
        <begin position="7"/>
        <end position="110"/>
    </location>
</feature>
<evidence type="ECO:0000313" key="3">
    <source>
        <dbReference type="EMBL" id="EDK39942.1"/>
    </source>
</evidence>
<dbReference type="EMBL" id="CH408159">
    <property type="protein sequence ID" value="EDK39942.1"/>
    <property type="molecule type" value="Genomic_DNA"/>
</dbReference>
<dbReference type="KEGG" id="pgu:PGUG_04040"/>
<name>A5DL89_PICGU</name>
<reference evidence="3 4" key="1">
    <citation type="journal article" date="2009" name="Nature">
        <title>Evolution of pathogenicity and sexual reproduction in eight Candida genomes.</title>
        <authorList>
            <person name="Butler G."/>
            <person name="Rasmussen M.D."/>
            <person name="Lin M.F."/>
            <person name="Santos M.A."/>
            <person name="Sakthikumar S."/>
            <person name="Munro C.A."/>
            <person name="Rheinbay E."/>
            <person name="Grabherr M."/>
            <person name="Forche A."/>
            <person name="Reedy J.L."/>
            <person name="Agrafioti I."/>
            <person name="Arnaud M.B."/>
            <person name="Bates S."/>
            <person name="Brown A.J."/>
            <person name="Brunke S."/>
            <person name="Costanzo M.C."/>
            <person name="Fitzpatrick D.A."/>
            <person name="de Groot P.W."/>
            <person name="Harris D."/>
            <person name="Hoyer L.L."/>
            <person name="Hube B."/>
            <person name="Klis F.M."/>
            <person name="Kodira C."/>
            <person name="Lennard N."/>
            <person name="Logue M.E."/>
            <person name="Martin R."/>
            <person name="Neiman A.M."/>
            <person name="Nikolaou E."/>
            <person name="Quail M.A."/>
            <person name="Quinn J."/>
            <person name="Santos M.C."/>
            <person name="Schmitzberger F.F."/>
            <person name="Sherlock G."/>
            <person name="Shah P."/>
            <person name="Silverstein K.A."/>
            <person name="Skrzypek M.S."/>
            <person name="Soll D."/>
            <person name="Staggs R."/>
            <person name="Stansfield I."/>
            <person name="Stumpf M.P."/>
            <person name="Sudbery P.E."/>
            <person name="Srikantha T."/>
            <person name="Zeng Q."/>
            <person name="Berman J."/>
            <person name="Berriman M."/>
            <person name="Heitman J."/>
            <person name="Gow N.A."/>
            <person name="Lorenz M.C."/>
            <person name="Birren B.W."/>
            <person name="Kellis M."/>
            <person name="Cuomo C.A."/>
        </authorList>
    </citation>
    <scope>NUCLEOTIDE SEQUENCE [LARGE SCALE GENOMIC DNA]</scope>
    <source>
        <strain evidence="4">ATCC 6260 / CBS 566 / DSM 6381 / JCM 1539 / NBRC 10279 / NRRL Y-324</strain>
    </source>
</reference>
<dbReference type="SUPFAM" id="SSF56214">
    <property type="entry name" value="4'-phosphopantetheinyl transferase"/>
    <property type="match status" value="1"/>
</dbReference>
<dbReference type="Proteomes" id="UP000001997">
    <property type="component" value="Unassembled WGS sequence"/>
</dbReference>
<accession>A5DL89</accession>
<gene>
    <name evidence="3" type="ORF">PGUG_04040</name>
</gene>
<dbReference type="Pfam" id="PF01648">
    <property type="entry name" value="ACPS"/>
    <property type="match status" value="1"/>
</dbReference>
<keyword evidence="4" id="KW-1185">Reference proteome</keyword>
<dbReference type="InParanoid" id="A5DL89"/>
<dbReference type="GO" id="GO:0008897">
    <property type="term" value="F:holo-[acyl-carrier-protein] synthase activity"/>
    <property type="evidence" value="ECO:0007669"/>
    <property type="project" value="InterPro"/>
</dbReference>